<dbReference type="PANTHER" id="PTHR43384">
    <property type="entry name" value="SEPTUM SITE-DETERMINING PROTEIN MIND HOMOLOG, CHLOROPLASTIC-RELATED"/>
    <property type="match status" value="1"/>
</dbReference>
<dbReference type="Gene3D" id="3.40.50.300">
    <property type="entry name" value="P-loop containing nucleotide triphosphate hydrolases"/>
    <property type="match status" value="1"/>
</dbReference>
<gene>
    <name evidence="4" type="ORF">IAB36_07500</name>
</gene>
<feature type="domain" description="CobQ/CobB/MinD/ParA nucleotide binding" evidence="3">
    <location>
        <begin position="5"/>
        <end position="214"/>
    </location>
</feature>
<dbReference type="GO" id="GO:0016887">
    <property type="term" value="F:ATP hydrolysis activity"/>
    <property type="evidence" value="ECO:0007669"/>
    <property type="project" value="TreeGrafter"/>
</dbReference>
<evidence type="ECO:0000256" key="1">
    <source>
        <dbReference type="ARBA" id="ARBA00022741"/>
    </source>
</evidence>
<protein>
    <submittedName>
        <fullName evidence="4">AAA family ATPase</fullName>
    </submittedName>
</protein>
<sequence>MPKIITVTSGKGGVGKSSLSTGLSRAFVSLGQKVLLIELDVGLRGVDVMLGLTDRVVYDLGDVLTGRCYPEKAILPGEDGKPDYLAAPGTTGEDLSTAALQELVTRLSKRYDHILIDTPAGLSFGVMNLLPVTDLALIVATPDPVSIRAGGKVAYLLEQQGFHRYGLLINRVSKAGIRKSSIRDLDDVMDGVGAPLKGVIIEETAFRLALEQGLPPDEKGAAWQALCCIARRLNGQRVPLSIRRI</sequence>
<dbReference type="Pfam" id="PF01656">
    <property type="entry name" value="CbiA"/>
    <property type="match status" value="1"/>
</dbReference>
<dbReference type="GO" id="GO:0005829">
    <property type="term" value="C:cytosol"/>
    <property type="evidence" value="ECO:0007669"/>
    <property type="project" value="TreeGrafter"/>
</dbReference>
<accession>A0A9D1DEJ0</accession>
<dbReference type="AlphaFoldDB" id="A0A9D1DEJ0"/>
<dbReference type="InterPro" id="IPR050625">
    <property type="entry name" value="ParA/MinD_ATPase"/>
</dbReference>
<dbReference type="EMBL" id="DVGY01000170">
    <property type="protein sequence ID" value="HIR41655.1"/>
    <property type="molecule type" value="Genomic_DNA"/>
</dbReference>
<keyword evidence="2" id="KW-0067">ATP-binding</keyword>
<dbReference type="GO" id="GO:0051782">
    <property type="term" value="P:negative regulation of cell division"/>
    <property type="evidence" value="ECO:0007669"/>
    <property type="project" value="TreeGrafter"/>
</dbReference>
<dbReference type="SUPFAM" id="SSF52540">
    <property type="entry name" value="P-loop containing nucleoside triphosphate hydrolases"/>
    <property type="match status" value="1"/>
</dbReference>
<evidence type="ECO:0000313" key="5">
    <source>
        <dbReference type="Proteomes" id="UP000886749"/>
    </source>
</evidence>
<dbReference type="PANTHER" id="PTHR43384:SF6">
    <property type="entry name" value="SEPTUM SITE-DETERMINING PROTEIN MIND HOMOLOG, CHLOROPLASTIC"/>
    <property type="match status" value="1"/>
</dbReference>
<name>A0A9D1DEJ0_9FIRM</name>
<dbReference type="GO" id="GO:0005524">
    <property type="term" value="F:ATP binding"/>
    <property type="evidence" value="ECO:0007669"/>
    <property type="project" value="UniProtKB-KW"/>
</dbReference>
<comment type="caution">
    <text evidence="4">The sequence shown here is derived from an EMBL/GenBank/DDBJ whole genome shotgun (WGS) entry which is preliminary data.</text>
</comment>
<evidence type="ECO:0000259" key="3">
    <source>
        <dbReference type="Pfam" id="PF01656"/>
    </source>
</evidence>
<evidence type="ECO:0000313" key="4">
    <source>
        <dbReference type="EMBL" id="HIR41655.1"/>
    </source>
</evidence>
<proteinExistence type="predicted"/>
<evidence type="ECO:0000256" key="2">
    <source>
        <dbReference type="ARBA" id="ARBA00022840"/>
    </source>
</evidence>
<reference evidence="4" key="1">
    <citation type="submission" date="2020-10" db="EMBL/GenBank/DDBJ databases">
        <authorList>
            <person name="Gilroy R."/>
        </authorList>
    </citation>
    <scope>NUCLEOTIDE SEQUENCE</scope>
    <source>
        <strain evidence="4">CHK184-25365</strain>
    </source>
</reference>
<dbReference type="InterPro" id="IPR027417">
    <property type="entry name" value="P-loop_NTPase"/>
</dbReference>
<organism evidence="4 5">
    <name type="scientific">Candidatus Egerieicola pullicola</name>
    <dbReference type="NCBI Taxonomy" id="2840775"/>
    <lineage>
        <taxon>Bacteria</taxon>
        <taxon>Bacillati</taxon>
        <taxon>Bacillota</taxon>
        <taxon>Clostridia</taxon>
        <taxon>Eubacteriales</taxon>
        <taxon>Oscillospiraceae</taxon>
        <taxon>Oscillospiraceae incertae sedis</taxon>
        <taxon>Candidatus Egerieicola</taxon>
    </lineage>
</organism>
<dbReference type="GO" id="GO:0009898">
    <property type="term" value="C:cytoplasmic side of plasma membrane"/>
    <property type="evidence" value="ECO:0007669"/>
    <property type="project" value="TreeGrafter"/>
</dbReference>
<keyword evidence="1" id="KW-0547">Nucleotide-binding</keyword>
<dbReference type="InterPro" id="IPR002586">
    <property type="entry name" value="CobQ/CobB/MinD/ParA_Nub-bd_dom"/>
</dbReference>
<dbReference type="Proteomes" id="UP000886749">
    <property type="component" value="Unassembled WGS sequence"/>
</dbReference>
<reference evidence="4" key="2">
    <citation type="journal article" date="2021" name="PeerJ">
        <title>Extensive microbial diversity within the chicken gut microbiome revealed by metagenomics and culture.</title>
        <authorList>
            <person name="Gilroy R."/>
            <person name="Ravi A."/>
            <person name="Getino M."/>
            <person name="Pursley I."/>
            <person name="Horton D.L."/>
            <person name="Alikhan N.F."/>
            <person name="Baker D."/>
            <person name="Gharbi K."/>
            <person name="Hall N."/>
            <person name="Watson M."/>
            <person name="Adriaenssens E.M."/>
            <person name="Foster-Nyarko E."/>
            <person name="Jarju S."/>
            <person name="Secka A."/>
            <person name="Antonio M."/>
            <person name="Oren A."/>
            <person name="Chaudhuri R.R."/>
            <person name="La Ragione R."/>
            <person name="Hildebrand F."/>
            <person name="Pallen M.J."/>
        </authorList>
    </citation>
    <scope>NUCLEOTIDE SEQUENCE</scope>
    <source>
        <strain evidence="4">CHK184-25365</strain>
    </source>
</reference>